<reference evidence="5" key="1">
    <citation type="submission" date="2016-11" db="EMBL/GenBank/DDBJ databases">
        <title>Halolamina sediminis sp. nov., an extremely halophilic archaeon isolated from solar salt.</title>
        <authorList>
            <person name="Koh H.-W."/>
            <person name="Rani S."/>
            <person name="Park S.-J."/>
        </authorList>
    </citation>
    <scope>NUCLEOTIDE SEQUENCE [LARGE SCALE GENOMIC DNA]</scope>
    <source>
        <strain evidence="5">Hb3</strain>
    </source>
</reference>
<dbReference type="GO" id="GO:0005524">
    <property type="term" value="F:ATP binding"/>
    <property type="evidence" value="ECO:0007669"/>
    <property type="project" value="UniProtKB-KW"/>
</dbReference>
<dbReference type="PANTHER" id="PTHR16305:SF28">
    <property type="entry name" value="GUANYLATE CYCLASE DOMAIN-CONTAINING PROTEIN"/>
    <property type="match status" value="1"/>
</dbReference>
<dbReference type="OrthoDB" id="51325at2"/>
<dbReference type="InterPro" id="IPR027417">
    <property type="entry name" value="P-loop_NTPase"/>
</dbReference>
<dbReference type="KEGG" id="hsi:BOX17_10705"/>
<dbReference type="GO" id="GO:0005737">
    <property type="term" value="C:cytoplasm"/>
    <property type="evidence" value="ECO:0007669"/>
    <property type="project" value="TreeGrafter"/>
</dbReference>
<evidence type="ECO:0000259" key="3">
    <source>
        <dbReference type="Pfam" id="PF13191"/>
    </source>
</evidence>
<evidence type="ECO:0000313" key="5">
    <source>
        <dbReference type="Proteomes" id="UP000181985"/>
    </source>
</evidence>
<dbReference type="InterPro" id="IPR010982">
    <property type="entry name" value="Lambda_DNA-bd_dom_sf"/>
</dbReference>
<accession>A0A1J0VH84</accession>
<feature type="domain" description="Orc1-like AAA ATPase" evidence="3">
    <location>
        <begin position="226"/>
        <end position="408"/>
    </location>
</feature>
<evidence type="ECO:0000256" key="2">
    <source>
        <dbReference type="ARBA" id="ARBA00022840"/>
    </source>
</evidence>
<evidence type="ECO:0000256" key="1">
    <source>
        <dbReference type="ARBA" id="ARBA00022741"/>
    </source>
</evidence>
<dbReference type="Proteomes" id="UP000181985">
    <property type="component" value="Chromosome"/>
</dbReference>
<keyword evidence="5" id="KW-1185">Reference proteome</keyword>
<dbReference type="Gene3D" id="1.25.40.10">
    <property type="entry name" value="Tetratricopeptide repeat domain"/>
    <property type="match status" value="1"/>
</dbReference>
<organism evidence="4 5">
    <name type="scientific">Halomonas aestuarii</name>
    <dbReference type="NCBI Taxonomy" id="1897729"/>
    <lineage>
        <taxon>Bacteria</taxon>
        <taxon>Pseudomonadati</taxon>
        <taxon>Pseudomonadota</taxon>
        <taxon>Gammaproteobacteria</taxon>
        <taxon>Oceanospirillales</taxon>
        <taxon>Halomonadaceae</taxon>
        <taxon>Halomonas</taxon>
    </lineage>
</organism>
<dbReference type="SUPFAM" id="SSF48452">
    <property type="entry name" value="TPR-like"/>
    <property type="match status" value="1"/>
</dbReference>
<dbReference type="Pfam" id="PF13191">
    <property type="entry name" value="AAA_16"/>
    <property type="match status" value="1"/>
</dbReference>
<dbReference type="AlphaFoldDB" id="A0A1J0VH84"/>
<dbReference type="InterPro" id="IPR011990">
    <property type="entry name" value="TPR-like_helical_dom_sf"/>
</dbReference>
<evidence type="ECO:0000313" key="4">
    <source>
        <dbReference type="EMBL" id="APE31375.1"/>
    </source>
</evidence>
<keyword evidence="1" id="KW-0547">Nucleotide-binding</keyword>
<dbReference type="GO" id="GO:0003677">
    <property type="term" value="F:DNA binding"/>
    <property type="evidence" value="ECO:0007669"/>
    <property type="project" value="InterPro"/>
</dbReference>
<dbReference type="InterPro" id="IPR041664">
    <property type="entry name" value="AAA_16"/>
</dbReference>
<dbReference type="EMBL" id="CP018139">
    <property type="protein sequence ID" value="APE31375.1"/>
    <property type="molecule type" value="Genomic_DNA"/>
</dbReference>
<dbReference type="GO" id="GO:0004016">
    <property type="term" value="F:adenylate cyclase activity"/>
    <property type="evidence" value="ECO:0007669"/>
    <property type="project" value="TreeGrafter"/>
</dbReference>
<gene>
    <name evidence="4" type="ORF">BOX17_10705</name>
</gene>
<sequence>MILDPGRLKQHRQRLGLSQDALAQHCVDRHHWLSIASIKRAESGRPVLFRTARHLALVYEVEVADLMPPASRPREEGPERPDEARTVIRIVVEPLADASTPPLASMVGQYGGILQPGAGPPPHEAIFGVPRAYRSDALRSLQCAMALSDRAAGRLRVALRVEQWRPSDGEVMGSAPAWPEGPAAGVRVHRDLVVQLTEHFLFEDTGQPFLRCLARRPCEPVPGGGLVGRHFELGQLTSALETTCAHGAGHTIYLRGLAGIGKTRLCTAFVELARQQRVGLHEAAVLDYGRRVEDDPLGQWLRSLLGRAGSGARFDHRLLDRFEALALPEAHVLALRPLLGIAPSTVQASLAPEALIRQRVQALGDLILREAAVCPQVMVMEDLHWADDALLSAVAGLVRATRDAPVAWLLTSRIEQDHWESHLRPRLTDVPLSLIELGPLRDDEALALSEQFADIDPAHAALCVEKAQGNPLFLTQLLRLHPDPALPASMKHLVQSKLDQLGHGELDALRLAAVIGQRFSLPLLNQLLGSSADALLVGPTRLSLVRPLDVDTWQFLHELIRQGIYEAMPEGQRERFHLQLASHFEARDVVRQAQHLVKARSPQAPAALIRAIEERLEHHRHAEAFPLLRQLAELDPAPRDEARCHLLHARVCLAQGLIHEARHRFRLACREARHDSERIAASLGLAATLEMLDELDAEEVELQAILPLVRDRNIPESLAETHGLLGRLELAREGQARGRRCQLRALEEARLSDSRRLWIGAAIGLADALYAEGRMQEAGRLYGYCVELSRRSAHVDLEAASLVMRATTRLYAGETQASLEDGERAAQLGRQLDDRWIELRARQALAWTLLSLARHEEAAEHVETALGMVRAMGTPRPEALLLESQARIELVAGSHEAACNTIRRAWHLVRRHGLERHLGPWVLGTLALLAASPPSRRRALAEGERLLARGAAGHNRHRFLITAAEVSLMQGHPLPALSYAQRLEALQAQEPCAWMQHHARLIRSHAAWLVAPSERTLQEARECWEDGGQAGLIMTLPCLAMIYRTTPSTSHPRFPDPSGQPLADTRMMRLRG</sequence>
<name>A0A1J0VH84_9GAMM</name>
<protein>
    <recommendedName>
        <fullName evidence="3">Orc1-like AAA ATPase domain-containing protein</fullName>
    </recommendedName>
</protein>
<dbReference type="RefSeq" id="WP_071944444.1">
    <property type="nucleotide sequence ID" value="NZ_CP018139.1"/>
</dbReference>
<dbReference type="SUPFAM" id="SSF52540">
    <property type="entry name" value="P-loop containing nucleoside triphosphate hydrolases"/>
    <property type="match status" value="1"/>
</dbReference>
<proteinExistence type="predicted"/>
<keyword evidence="2" id="KW-0067">ATP-binding</keyword>
<dbReference type="Gene3D" id="1.10.260.40">
    <property type="entry name" value="lambda repressor-like DNA-binding domains"/>
    <property type="match status" value="1"/>
</dbReference>
<dbReference type="PANTHER" id="PTHR16305">
    <property type="entry name" value="TESTICULAR SOLUBLE ADENYLYL CYCLASE"/>
    <property type="match status" value="1"/>
</dbReference>